<dbReference type="AlphaFoldDB" id="L8X9V8"/>
<proteinExistence type="predicted"/>
<comment type="caution">
    <text evidence="2">The sequence shown here is derived from an EMBL/GenBank/DDBJ whole genome shotgun (WGS) entry which is preliminary data.</text>
</comment>
<reference evidence="2 3" key="1">
    <citation type="journal article" date="2013" name="Nat. Commun.">
        <title>The evolution and pathogenic mechanisms of the rice sheath blight pathogen.</title>
        <authorList>
            <person name="Zheng A."/>
            <person name="Lin R."/>
            <person name="Xu L."/>
            <person name="Qin P."/>
            <person name="Tang C."/>
            <person name="Ai P."/>
            <person name="Zhang D."/>
            <person name="Liu Y."/>
            <person name="Sun Z."/>
            <person name="Feng H."/>
            <person name="Wang Y."/>
            <person name="Chen Y."/>
            <person name="Liang X."/>
            <person name="Fu R."/>
            <person name="Li Q."/>
            <person name="Zhang J."/>
            <person name="Yu X."/>
            <person name="Xie Z."/>
            <person name="Ding L."/>
            <person name="Guan P."/>
            <person name="Tang J."/>
            <person name="Liang Y."/>
            <person name="Wang S."/>
            <person name="Deng Q."/>
            <person name="Li S."/>
            <person name="Zhu J."/>
            <person name="Wang L."/>
            <person name="Liu H."/>
            <person name="Li P."/>
        </authorList>
    </citation>
    <scope>NUCLEOTIDE SEQUENCE [LARGE SCALE GENOMIC DNA]</scope>
    <source>
        <strain evidence="3">AG-1 IA</strain>
    </source>
</reference>
<dbReference type="HOGENOM" id="CLU_2962485_0_0_1"/>
<gene>
    <name evidence="2" type="ORF">AG1IA_00129</name>
</gene>
<keyword evidence="3" id="KW-1185">Reference proteome</keyword>
<feature type="region of interest" description="Disordered" evidence="1">
    <location>
        <begin position="38"/>
        <end position="59"/>
    </location>
</feature>
<organism evidence="2 3">
    <name type="scientific">Thanatephorus cucumeris (strain AG1-IA)</name>
    <name type="common">Rice sheath blight fungus</name>
    <name type="synonym">Rhizoctonia solani</name>
    <dbReference type="NCBI Taxonomy" id="983506"/>
    <lineage>
        <taxon>Eukaryota</taxon>
        <taxon>Fungi</taxon>
        <taxon>Dikarya</taxon>
        <taxon>Basidiomycota</taxon>
        <taxon>Agaricomycotina</taxon>
        <taxon>Agaricomycetes</taxon>
        <taxon>Cantharellales</taxon>
        <taxon>Ceratobasidiaceae</taxon>
        <taxon>Rhizoctonia</taxon>
        <taxon>Rhizoctonia solani AG-1</taxon>
    </lineage>
</organism>
<dbReference type="EMBL" id="AFRT01000031">
    <property type="protein sequence ID" value="ELU45842.1"/>
    <property type="molecule type" value="Genomic_DNA"/>
</dbReference>
<evidence type="ECO:0000256" key="1">
    <source>
        <dbReference type="SAM" id="MobiDB-lite"/>
    </source>
</evidence>
<evidence type="ECO:0000313" key="3">
    <source>
        <dbReference type="Proteomes" id="UP000011668"/>
    </source>
</evidence>
<dbReference type="Proteomes" id="UP000011668">
    <property type="component" value="Unassembled WGS sequence"/>
</dbReference>
<sequence length="59" mass="7013">MGRNRAVSRTLYLFQVEVRTPYHMIGTDCNRLDFTRRGRAKPDRDTRAVERSVEQPLFE</sequence>
<accession>L8X9V8</accession>
<feature type="compositionally biased region" description="Basic and acidic residues" evidence="1">
    <location>
        <begin position="38"/>
        <end position="53"/>
    </location>
</feature>
<evidence type="ECO:0000313" key="2">
    <source>
        <dbReference type="EMBL" id="ELU45842.1"/>
    </source>
</evidence>
<name>L8X9V8_THACA</name>
<protein>
    <submittedName>
        <fullName evidence="2">Uncharacterized protein</fullName>
    </submittedName>
</protein>